<dbReference type="EMBL" id="JAGGKS010000008">
    <property type="protein sequence ID" value="MBP1926718.1"/>
    <property type="molecule type" value="Genomic_DNA"/>
</dbReference>
<dbReference type="Proteomes" id="UP001519342">
    <property type="component" value="Unassembled WGS sequence"/>
</dbReference>
<sequence>MSITIDDIRKIFLDTNKKYMVKDNSNLRRLECCLTQQTDFLFIFTCTQESYEKNKICISKIDYYLNHNLIKEI</sequence>
<evidence type="ECO:0000313" key="2">
    <source>
        <dbReference type="Proteomes" id="UP001519342"/>
    </source>
</evidence>
<protein>
    <submittedName>
        <fullName evidence="1">Uncharacterized protein</fullName>
    </submittedName>
</protein>
<evidence type="ECO:0000313" key="1">
    <source>
        <dbReference type="EMBL" id="MBP1926718.1"/>
    </source>
</evidence>
<name>A0ABS4GGA3_9FIRM</name>
<proteinExistence type="predicted"/>
<reference evidence="1 2" key="1">
    <citation type="submission" date="2021-03" db="EMBL/GenBank/DDBJ databases">
        <title>Genomic Encyclopedia of Type Strains, Phase IV (KMG-IV): sequencing the most valuable type-strain genomes for metagenomic binning, comparative biology and taxonomic classification.</title>
        <authorList>
            <person name="Goeker M."/>
        </authorList>
    </citation>
    <scope>NUCLEOTIDE SEQUENCE [LARGE SCALE GENOMIC DNA]</scope>
    <source>
        <strain evidence="1 2">DSM 24004</strain>
    </source>
</reference>
<dbReference type="RefSeq" id="WP_209512448.1">
    <property type="nucleotide sequence ID" value="NZ_JAGGKS010000008.1"/>
</dbReference>
<gene>
    <name evidence="1" type="ORF">J2Z76_002588</name>
</gene>
<accession>A0ABS4GGA3</accession>
<keyword evidence="2" id="KW-1185">Reference proteome</keyword>
<comment type="caution">
    <text evidence="1">The sequence shown here is derived from an EMBL/GenBank/DDBJ whole genome shotgun (WGS) entry which is preliminary data.</text>
</comment>
<organism evidence="1 2">
    <name type="scientific">Sedimentibacter acidaminivorans</name>
    <dbReference type="NCBI Taxonomy" id="913099"/>
    <lineage>
        <taxon>Bacteria</taxon>
        <taxon>Bacillati</taxon>
        <taxon>Bacillota</taxon>
        <taxon>Tissierellia</taxon>
        <taxon>Sedimentibacter</taxon>
    </lineage>
</organism>